<dbReference type="InterPro" id="IPR029058">
    <property type="entry name" value="AB_hydrolase_fold"/>
</dbReference>
<comment type="caution">
    <text evidence="1">The sequence shown here is derived from an EMBL/GenBank/DDBJ whole genome shotgun (WGS) entry which is preliminary data.</text>
</comment>
<reference evidence="2" key="1">
    <citation type="journal article" date="2019" name="Int. J. Syst. Evol. Microbiol.">
        <title>The Global Catalogue of Microorganisms (GCM) 10K type strain sequencing project: providing services to taxonomists for standard genome sequencing and annotation.</title>
        <authorList>
            <consortium name="The Broad Institute Genomics Platform"/>
            <consortium name="The Broad Institute Genome Sequencing Center for Infectious Disease"/>
            <person name="Wu L."/>
            <person name="Ma J."/>
        </authorList>
    </citation>
    <scope>NUCLEOTIDE SEQUENCE [LARGE SCALE GENOMIC DNA]</scope>
    <source>
        <strain evidence="2">CGMCC 4.1469</strain>
    </source>
</reference>
<keyword evidence="2" id="KW-1185">Reference proteome</keyword>
<protein>
    <submittedName>
        <fullName evidence="1">Alpha/beta hydrolase</fullName>
    </submittedName>
</protein>
<organism evidence="1 2">
    <name type="scientific">Kitasatospora aburaviensis</name>
    <dbReference type="NCBI Taxonomy" id="67265"/>
    <lineage>
        <taxon>Bacteria</taxon>
        <taxon>Bacillati</taxon>
        <taxon>Actinomycetota</taxon>
        <taxon>Actinomycetes</taxon>
        <taxon>Kitasatosporales</taxon>
        <taxon>Streptomycetaceae</taxon>
        <taxon>Kitasatospora</taxon>
    </lineage>
</organism>
<dbReference type="Proteomes" id="UP001596067">
    <property type="component" value="Unassembled WGS sequence"/>
</dbReference>
<proteinExistence type="predicted"/>
<keyword evidence="1" id="KW-0378">Hydrolase</keyword>
<dbReference type="SUPFAM" id="SSF53474">
    <property type="entry name" value="alpha/beta-Hydrolases"/>
    <property type="match status" value="1"/>
</dbReference>
<dbReference type="Gene3D" id="3.40.50.1820">
    <property type="entry name" value="alpha/beta hydrolase"/>
    <property type="match status" value="1"/>
</dbReference>
<gene>
    <name evidence="1" type="ORF">ACFP0N_21340</name>
</gene>
<dbReference type="EMBL" id="JBHSOD010000028">
    <property type="protein sequence ID" value="MFC5887517.1"/>
    <property type="molecule type" value="Genomic_DNA"/>
</dbReference>
<dbReference type="RefSeq" id="WP_313766751.1">
    <property type="nucleotide sequence ID" value="NZ_BAAAVH010000014.1"/>
</dbReference>
<dbReference type="GO" id="GO:0016787">
    <property type="term" value="F:hydrolase activity"/>
    <property type="evidence" value="ECO:0007669"/>
    <property type="project" value="UniProtKB-KW"/>
</dbReference>
<evidence type="ECO:0000313" key="2">
    <source>
        <dbReference type="Proteomes" id="UP001596067"/>
    </source>
</evidence>
<sequence>MTALHPAPPEVVEYAPGKLMDVHRPAGGEGPFPVVLLWHGRGPDERDVMRPLALAAAGLGLLVLVPDWRSDEEDGGRAQLLASFAYARRHAAAHGGDPDRFVLAGWSLSGREAVALATHPDTPAELRPTAAVGIASSYERPAVTTGESPLAFLSAHPSPVPVRLVHGTRDELVPAQRSRELSTALAARGPHHLLEPDSDHAGVILTEFDPALARCVPAKADHAVRAGQATAHVLAEAARLG</sequence>
<evidence type="ECO:0000313" key="1">
    <source>
        <dbReference type="EMBL" id="MFC5887517.1"/>
    </source>
</evidence>
<name>A0ABW1F0P8_9ACTN</name>
<accession>A0ABW1F0P8</accession>